<evidence type="ECO:0000259" key="2">
    <source>
        <dbReference type="PROSITE" id="PS51253"/>
    </source>
</evidence>
<dbReference type="EMBL" id="MU853257">
    <property type="protein sequence ID" value="KAK4118898.1"/>
    <property type="molecule type" value="Genomic_DNA"/>
</dbReference>
<evidence type="ECO:0000256" key="1">
    <source>
        <dbReference type="ARBA" id="ARBA00023125"/>
    </source>
</evidence>
<accession>A0AAN6YZ38</accession>
<organism evidence="3 4">
    <name type="scientific">Parathielavia appendiculata</name>
    <dbReference type="NCBI Taxonomy" id="2587402"/>
    <lineage>
        <taxon>Eukaryota</taxon>
        <taxon>Fungi</taxon>
        <taxon>Dikarya</taxon>
        <taxon>Ascomycota</taxon>
        <taxon>Pezizomycotina</taxon>
        <taxon>Sordariomycetes</taxon>
        <taxon>Sordariomycetidae</taxon>
        <taxon>Sordariales</taxon>
        <taxon>Chaetomiaceae</taxon>
        <taxon>Parathielavia</taxon>
    </lineage>
</organism>
<protein>
    <recommendedName>
        <fullName evidence="2">HTH CENPB-type domain-containing protein</fullName>
    </recommendedName>
</protein>
<name>A0AAN6YZ38_9PEZI</name>
<dbReference type="AlphaFoldDB" id="A0AAN6YZ38"/>
<gene>
    <name evidence="3" type="ORF">N657DRAFT_582737</name>
</gene>
<dbReference type="PROSITE" id="PS51253">
    <property type="entry name" value="HTH_CENPB"/>
    <property type="match status" value="1"/>
</dbReference>
<feature type="domain" description="HTH CENPB-type" evidence="2">
    <location>
        <begin position="1"/>
        <end position="19"/>
    </location>
</feature>
<evidence type="ECO:0000313" key="4">
    <source>
        <dbReference type="Proteomes" id="UP001302602"/>
    </source>
</evidence>
<dbReference type="GeneID" id="87826401"/>
<sequence length="68" mass="8113">VGKHWLSKFIWRHLLVKTKRVKRIDVKRLDGATTKKIRAFFERRTLLTVKDILPDDITNIDENRIIEG</sequence>
<dbReference type="InterPro" id="IPR006600">
    <property type="entry name" value="HTH_CenpB_DNA-bd_dom"/>
</dbReference>
<reference evidence="3" key="1">
    <citation type="journal article" date="2023" name="Mol. Phylogenet. Evol.">
        <title>Genome-scale phylogeny and comparative genomics of the fungal order Sordariales.</title>
        <authorList>
            <person name="Hensen N."/>
            <person name="Bonometti L."/>
            <person name="Westerberg I."/>
            <person name="Brannstrom I.O."/>
            <person name="Guillou S."/>
            <person name="Cros-Aarteil S."/>
            <person name="Calhoun S."/>
            <person name="Haridas S."/>
            <person name="Kuo A."/>
            <person name="Mondo S."/>
            <person name="Pangilinan J."/>
            <person name="Riley R."/>
            <person name="LaButti K."/>
            <person name="Andreopoulos B."/>
            <person name="Lipzen A."/>
            <person name="Chen C."/>
            <person name="Yan M."/>
            <person name="Daum C."/>
            <person name="Ng V."/>
            <person name="Clum A."/>
            <person name="Steindorff A."/>
            <person name="Ohm R.A."/>
            <person name="Martin F."/>
            <person name="Silar P."/>
            <person name="Natvig D.O."/>
            <person name="Lalanne C."/>
            <person name="Gautier V."/>
            <person name="Ament-Velasquez S.L."/>
            <person name="Kruys A."/>
            <person name="Hutchinson M.I."/>
            <person name="Powell A.J."/>
            <person name="Barry K."/>
            <person name="Miller A.N."/>
            <person name="Grigoriev I.V."/>
            <person name="Debuchy R."/>
            <person name="Gladieux P."/>
            <person name="Hiltunen Thoren M."/>
            <person name="Johannesson H."/>
        </authorList>
    </citation>
    <scope>NUCLEOTIDE SEQUENCE</scope>
    <source>
        <strain evidence="3">CBS 731.68</strain>
    </source>
</reference>
<dbReference type="GO" id="GO:0003677">
    <property type="term" value="F:DNA binding"/>
    <property type="evidence" value="ECO:0007669"/>
    <property type="project" value="UniProtKB-KW"/>
</dbReference>
<evidence type="ECO:0000313" key="3">
    <source>
        <dbReference type="EMBL" id="KAK4118898.1"/>
    </source>
</evidence>
<dbReference type="RefSeq" id="XP_062642671.1">
    <property type="nucleotide sequence ID" value="XM_062789631.1"/>
</dbReference>
<dbReference type="Proteomes" id="UP001302602">
    <property type="component" value="Unassembled WGS sequence"/>
</dbReference>
<keyword evidence="4" id="KW-1185">Reference proteome</keyword>
<feature type="non-terminal residue" evidence="3">
    <location>
        <position position="1"/>
    </location>
</feature>
<reference evidence="3" key="2">
    <citation type="submission" date="2023-05" db="EMBL/GenBank/DDBJ databases">
        <authorList>
            <consortium name="Lawrence Berkeley National Laboratory"/>
            <person name="Steindorff A."/>
            <person name="Hensen N."/>
            <person name="Bonometti L."/>
            <person name="Westerberg I."/>
            <person name="Brannstrom I.O."/>
            <person name="Guillou S."/>
            <person name="Cros-Aarteil S."/>
            <person name="Calhoun S."/>
            <person name="Haridas S."/>
            <person name="Kuo A."/>
            <person name="Mondo S."/>
            <person name="Pangilinan J."/>
            <person name="Riley R."/>
            <person name="Labutti K."/>
            <person name="Andreopoulos B."/>
            <person name="Lipzen A."/>
            <person name="Chen C."/>
            <person name="Yanf M."/>
            <person name="Daum C."/>
            <person name="Ng V."/>
            <person name="Clum A."/>
            <person name="Ohm R."/>
            <person name="Martin F."/>
            <person name="Silar P."/>
            <person name="Natvig D."/>
            <person name="Lalanne C."/>
            <person name="Gautier V."/>
            <person name="Ament-Velasquez S.L."/>
            <person name="Kruys A."/>
            <person name="Hutchinson M.I."/>
            <person name="Powell A.J."/>
            <person name="Barry K."/>
            <person name="Miller A.N."/>
            <person name="Grigoriev I.V."/>
            <person name="Debuchy R."/>
            <person name="Gladieux P."/>
            <person name="Thoren M.H."/>
            <person name="Johannesson H."/>
        </authorList>
    </citation>
    <scope>NUCLEOTIDE SEQUENCE</scope>
    <source>
        <strain evidence="3">CBS 731.68</strain>
    </source>
</reference>
<proteinExistence type="predicted"/>
<keyword evidence="1" id="KW-0238">DNA-binding</keyword>
<comment type="caution">
    <text evidence="3">The sequence shown here is derived from an EMBL/GenBank/DDBJ whole genome shotgun (WGS) entry which is preliminary data.</text>
</comment>